<proteinExistence type="predicted"/>
<feature type="chain" id="PRO_5031538692" description="Peptide-methionine (S)-S-oxide reductase" evidence="1">
    <location>
        <begin position="18"/>
        <end position="239"/>
    </location>
</feature>
<sequence>MAARMLMASAVAVDAVAMYFGNGCYWARQHLFVSSFEQAVLSRAADQITGVAGYAGSKRTGPGGQLCYHNEHNVSDYGLLGHAEAVHVEVPAASLKEAFSVFFGSFVESSPGVWDRPDFYNLGAEYRSIVGFSGGIFNEAVMAQMQKANLHNMTLVEGKGSDEDTFQKNKVLVMDSDVFPFAQAELCMQFRDDTQVKYPQSYHELKTASEKQGRVHPTTCPANAVCGPDKPPPQQAMLI</sequence>
<organism evidence="2">
    <name type="scientific">Alexandrium andersonii</name>
    <dbReference type="NCBI Taxonomy" id="327968"/>
    <lineage>
        <taxon>Eukaryota</taxon>
        <taxon>Sar</taxon>
        <taxon>Alveolata</taxon>
        <taxon>Dinophyceae</taxon>
        <taxon>Gonyaulacales</taxon>
        <taxon>Pyrocystaceae</taxon>
        <taxon>Alexandrium</taxon>
    </lineage>
</organism>
<keyword evidence="1" id="KW-0732">Signal</keyword>
<dbReference type="EMBL" id="HBGQ01083735">
    <property type="protein sequence ID" value="CAD9514074.1"/>
    <property type="molecule type" value="Transcribed_RNA"/>
</dbReference>
<reference evidence="2" key="1">
    <citation type="submission" date="2021-01" db="EMBL/GenBank/DDBJ databases">
        <authorList>
            <person name="Corre E."/>
            <person name="Pelletier E."/>
            <person name="Niang G."/>
            <person name="Scheremetjew M."/>
            <person name="Finn R."/>
            <person name="Kale V."/>
            <person name="Holt S."/>
            <person name="Cochrane G."/>
            <person name="Meng A."/>
            <person name="Brown T."/>
            <person name="Cohen L."/>
        </authorList>
    </citation>
    <scope>NUCLEOTIDE SEQUENCE</scope>
    <source>
        <strain evidence="2">CCMP2222</strain>
    </source>
</reference>
<feature type="signal peptide" evidence="1">
    <location>
        <begin position="1"/>
        <end position="17"/>
    </location>
</feature>
<dbReference type="AlphaFoldDB" id="A0A7S2N1D5"/>
<accession>A0A7S2N1D5</accession>
<protein>
    <recommendedName>
        <fullName evidence="3">Peptide-methionine (S)-S-oxide reductase</fullName>
    </recommendedName>
</protein>
<gene>
    <name evidence="2" type="ORF">AAND1436_LOCUS40049</name>
</gene>
<name>A0A7S2N1D5_9DINO</name>
<dbReference type="SUPFAM" id="SSF55068">
    <property type="entry name" value="Peptide methionine sulfoxide reductase"/>
    <property type="match status" value="1"/>
</dbReference>
<dbReference type="GO" id="GO:0008113">
    <property type="term" value="F:peptide-methionine (S)-S-oxide reductase activity"/>
    <property type="evidence" value="ECO:0007669"/>
    <property type="project" value="InterPro"/>
</dbReference>
<dbReference type="Gene3D" id="3.30.1060.10">
    <property type="entry name" value="Peptide methionine sulphoxide reductase MsrA"/>
    <property type="match status" value="1"/>
</dbReference>
<evidence type="ECO:0000256" key="1">
    <source>
        <dbReference type="SAM" id="SignalP"/>
    </source>
</evidence>
<evidence type="ECO:0008006" key="3">
    <source>
        <dbReference type="Google" id="ProtNLM"/>
    </source>
</evidence>
<evidence type="ECO:0000313" key="2">
    <source>
        <dbReference type="EMBL" id="CAD9514074.1"/>
    </source>
</evidence>
<dbReference type="InterPro" id="IPR036509">
    <property type="entry name" value="Met_Sox_Rdtase_MsrA_sf"/>
</dbReference>